<name>A0ABU5M5Q6_RAOPL</name>
<dbReference type="InterPro" id="IPR009057">
    <property type="entry name" value="Homeodomain-like_sf"/>
</dbReference>
<protein>
    <submittedName>
        <fullName evidence="5">Helix-turn-helix transcriptional regulator</fullName>
    </submittedName>
</protein>
<accession>A0ABU5M5Q6</accession>
<keyword evidence="1" id="KW-0805">Transcription regulation</keyword>
<reference evidence="5 6" key="1">
    <citation type="submission" date="2023-12" db="EMBL/GenBank/DDBJ databases">
        <title>N/s.</title>
        <authorList>
            <person name="Dale J."/>
        </authorList>
    </citation>
    <scope>NUCLEOTIDE SEQUENCE [LARGE SCALE GENOMIC DNA]</scope>
    <source>
        <strain evidence="5 6">2023EL-01226</strain>
    </source>
</reference>
<dbReference type="PRINTS" id="PR00032">
    <property type="entry name" value="HTHARAC"/>
</dbReference>
<feature type="domain" description="HTH araC/xylS-type" evidence="4">
    <location>
        <begin position="194"/>
        <end position="292"/>
    </location>
</feature>
<evidence type="ECO:0000259" key="4">
    <source>
        <dbReference type="PROSITE" id="PS01124"/>
    </source>
</evidence>
<dbReference type="RefSeq" id="WP_318329859.1">
    <property type="nucleotide sequence ID" value="NZ_JAWQIZ010000010.1"/>
</dbReference>
<dbReference type="PROSITE" id="PS01124">
    <property type="entry name" value="HTH_ARAC_FAMILY_2"/>
    <property type="match status" value="1"/>
</dbReference>
<dbReference type="InterPro" id="IPR018062">
    <property type="entry name" value="HTH_AraC-typ_CS"/>
</dbReference>
<dbReference type="PANTHER" id="PTHR43280">
    <property type="entry name" value="ARAC-FAMILY TRANSCRIPTIONAL REGULATOR"/>
    <property type="match status" value="1"/>
</dbReference>
<dbReference type="SUPFAM" id="SSF51215">
    <property type="entry name" value="Regulatory protein AraC"/>
    <property type="match status" value="1"/>
</dbReference>
<keyword evidence="6" id="KW-1185">Reference proteome</keyword>
<organism evidence="5 6">
    <name type="scientific">Raoultella planticola</name>
    <name type="common">Klebsiella planticola</name>
    <dbReference type="NCBI Taxonomy" id="575"/>
    <lineage>
        <taxon>Bacteria</taxon>
        <taxon>Pseudomonadati</taxon>
        <taxon>Pseudomonadota</taxon>
        <taxon>Gammaproteobacteria</taxon>
        <taxon>Enterobacterales</taxon>
        <taxon>Enterobacteriaceae</taxon>
        <taxon>Klebsiella/Raoultella group</taxon>
        <taxon>Raoultella</taxon>
    </lineage>
</organism>
<dbReference type="InterPro" id="IPR018060">
    <property type="entry name" value="HTH_AraC"/>
</dbReference>
<evidence type="ECO:0000313" key="5">
    <source>
        <dbReference type="EMBL" id="MDZ7467534.1"/>
    </source>
</evidence>
<evidence type="ECO:0000256" key="3">
    <source>
        <dbReference type="ARBA" id="ARBA00023163"/>
    </source>
</evidence>
<evidence type="ECO:0000256" key="2">
    <source>
        <dbReference type="ARBA" id="ARBA00023125"/>
    </source>
</evidence>
<dbReference type="PROSITE" id="PS00041">
    <property type="entry name" value="HTH_ARAC_FAMILY_1"/>
    <property type="match status" value="1"/>
</dbReference>
<dbReference type="SMART" id="SM00342">
    <property type="entry name" value="HTH_ARAC"/>
    <property type="match status" value="1"/>
</dbReference>
<proteinExistence type="predicted"/>
<evidence type="ECO:0000313" key="6">
    <source>
        <dbReference type="Proteomes" id="UP001293169"/>
    </source>
</evidence>
<dbReference type="PANTHER" id="PTHR43280:SF2">
    <property type="entry name" value="HTH-TYPE TRANSCRIPTIONAL REGULATOR EXSA"/>
    <property type="match status" value="1"/>
</dbReference>
<dbReference type="SUPFAM" id="SSF46689">
    <property type="entry name" value="Homeodomain-like"/>
    <property type="match status" value="2"/>
</dbReference>
<dbReference type="Proteomes" id="UP001293169">
    <property type="component" value="Unassembled WGS sequence"/>
</dbReference>
<evidence type="ECO:0000256" key="1">
    <source>
        <dbReference type="ARBA" id="ARBA00023015"/>
    </source>
</evidence>
<dbReference type="InterPro" id="IPR037923">
    <property type="entry name" value="HTH-like"/>
</dbReference>
<comment type="caution">
    <text evidence="5">The sequence shown here is derived from an EMBL/GenBank/DDBJ whole genome shotgun (WGS) entry which is preliminary data.</text>
</comment>
<dbReference type="InterPro" id="IPR020449">
    <property type="entry name" value="Tscrpt_reg_AraC-type_HTH"/>
</dbReference>
<dbReference type="EMBL" id="JAXUDK010000012">
    <property type="protein sequence ID" value="MDZ7467534.1"/>
    <property type="molecule type" value="Genomic_DNA"/>
</dbReference>
<dbReference type="Gene3D" id="1.10.10.60">
    <property type="entry name" value="Homeodomain-like"/>
    <property type="match status" value="2"/>
</dbReference>
<gene>
    <name evidence="5" type="ORF">U5E74_18030</name>
</gene>
<sequence>MPENPASYRVVRKKSYLFNKAENIITLTQELYYLQQYQLPEYSGDDVKTHFHFMYELMWFDRSCGYFGINDRQIPIKNGTLIFVPALIPHAMYLTPEYNHNRYLFQFEFDFLNPLAVSHFSRQKDRIRVLYPDPATGGQLTALFDWAVSLGKKADNQAVFLKSIALLMEFVFSLDHDDETFPHAPGSDFVSRVRQLVYEIEEHKAWETTTLEAAQRCQVSKSYFSRMFKQLFNMTFKEYIFLRKLKVAVQLLTSSQLKIVDVAQTAGFTDSAYFCLRFRQHLGCTPLEFRDRLDNRRVG</sequence>
<dbReference type="Pfam" id="PF12833">
    <property type="entry name" value="HTH_18"/>
    <property type="match status" value="1"/>
</dbReference>
<keyword evidence="2" id="KW-0238">DNA-binding</keyword>
<keyword evidence="3" id="KW-0804">Transcription</keyword>